<evidence type="ECO:0000259" key="1">
    <source>
        <dbReference type="SMART" id="SM00421"/>
    </source>
</evidence>
<organism evidence="2 3">
    <name type="scientific">Arthrobacter deserti</name>
    <dbReference type="NCBI Taxonomy" id="1742687"/>
    <lineage>
        <taxon>Bacteria</taxon>
        <taxon>Bacillati</taxon>
        <taxon>Actinomycetota</taxon>
        <taxon>Actinomycetes</taxon>
        <taxon>Micrococcales</taxon>
        <taxon>Micrococcaceae</taxon>
        <taxon>Arthrobacter</taxon>
    </lineage>
</organism>
<proteinExistence type="predicted"/>
<feature type="domain" description="HTH luxR-type" evidence="1">
    <location>
        <begin position="381"/>
        <end position="438"/>
    </location>
</feature>
<sequence length="439" mass="46570">RARALRHLPGTAARIDAALAQLQAVLDQVPAADGAGWEPLRHEAWLAAAEHLAFTGRVQDLAGAVQAMPPAHSPAMQLRMDCLQAEASFLNGRVEEAVRRARRLRQAAAGPGVSARERERVLGKVYEIYFISGLWRRCAAMLKADDQPAVFGAGGTVAGELAAGILHAAGGRADRALEELSGVIAHLRPAGRPGTLSLALCAAAYPAALQGDLAQAKGHLRDEAGLEPDGPWAGRMMAQYFRFLALAGLGNLQEAAAGLASCAGKAAELGQHAHLCLYLGAAARLGDAQALRHLAHAAAGASWPQARMHHAFAAGRLAADGKLLLQAAELARLEGNALFAFELARDLVQSAAGLAQVRQARRLRNASFRNLRRDRAVRHRISELSDFERGLAMAAGQGRSSSSLARGLHLSPRTAGWHLGRIYSRLHVSSRAELREVLA</sequence>
<dbReference type="InterPro" id="IPR036388">
    <property type="entry name" value="WH-like_DNA-bd_sf"/>
</dbReference>
<dbReference type="Proteomes" id="UP000523795">
    <property type="component" value="Unassembled WGS sequence"/>
</dbReference>
<dbReference type="InterPro" id="IPR000792">
    <property type="entry name" value="Tscrpt_reg_LuxR_C"/>
</dbReference>
<dbReference type="SMART" id="SM00421">
    <property type="entry name" value="HTH_LUXR"/>
    <property type="match status" value="1"/>
</dbReference>
<comment type="caution">
    <text evidence="2">The sequence shown here is derived from an EMBL/GenBank/DDBJ whole genome shotgun (WGS) entry which is preliminary data.</text>
</comment>
<evidence type="ECO:0000313" key="2">
    <source>
        <dbReference type="EMBL" id="NKX49815.1"/>
    </source>
</evidence>
<keyword evidence="3" id="KW-1185">Reference proteome</keyword>
<accession>A0ABX1JML5</accession>
<dbReference type="SUPFAM" id="SSF46894">
    <property type="entry name" value="C-terminal effector domain of the bipartite response regulators"/>
    <property type="match status" value="1"/>
</dbReference>
<protein>
    <recommendedName>
        <fullName evidence="1">HTH luxR-type domain-containing protein</fullName>
    </recommendedName>
</protein>
<evidence type="ECO:0000313" key="3">
    <source>
        <dbReference type="Proteomes" id="UP000523795"/>
    </source>
</evidence>
<feature type="non-terminal residue" evidence="2">
    <location>
        <position position="1"/>
    </location>
</feature>
<reference evidence="2 3" key="1">
    <citation type="submission" date="2020-04" db="EMBL/GenBank/DDBJ databases">
        <authorList>
            <person name="Liu S."/>
        </authorList>
    </citation>
    <scope>NUCLEOTIDE SEQUENCE [LARGE SCALE GENOMIC DNA]</scope>
    <source>
        <strain evidence="2 3">CGMCC 1.15091</strain>
    </source>
</reference>
<dbReference type="InterPro" id="IPR016032">
    <property type="entry name" value="Sig_transdc_resp-reg_C-effctor"/>
</dbReference>
<dbReference type="EMBL" id="JAAZSR010000040">
    <property type="protein sequence ID" value="NKX49815.1"/>
    <property type="molecule type" value="Genomic_DNA"/>
</dbReference>
<dbReference type="Gene3D" id="1.10.10.10">
    <property type="entry name" value="Winged helix-like DNA-binding domain superfamily/Winged helix DNA-binding domain"/>
    <property type="match status" value="1"/>
</dbReference>
<gene>
    <name evidence="2" type="ORF">HER39_04350</name>
</gene>
<name>A0ABX1JML5_9MICC</name>